<protein>
    <submittedName>
        <fullName evidence="3">Baseplate J protein</fullName>
    </submittedName>
</protein>
<keyword evidence="4" id="KW-1185">Reference proteome</keyword>
<dbReference type="InterPro" id="IPR058530">
    <property type="entry name" value="Baseplate_J-like_C"/>
</dbReference>
<proteinExistence type="predicted"/>
<evidence type="ECO:0000313" key="3">
    <source>
        <dbReference type="EMBL" id="AUV61557.1"/>
    </source>
</evidence>
<accession>A0A2K9VGW9</accession>
<dbReference type="PANTHER" id="PTHR37829:SF3">
    <property type="entry name" value="PROTEIN JAYE-RELATED"/>
    <property type="match status" value="1"/>
</dbReference>
<dbReference type="KEGG" id="vg:54987756"/>
<dbReference type="Pfam" id="PF04865">
    <property type="entry name" value="Baseplate_J"/>
    <property type="match status" value="1"/>
</dbReference>
<sequence>MIDKEILDAVLPLPTLDELKEQKVEELKDEGFVISNFHSGGVFYTMLMIVLRIKVEVIELLRVVLNNMFVSHAGGAWLDLKMADYSKKRKKAQKTQGFVTVSRTDMTGEAVKIPKGHVFKSILDINGEELRFFVLEAATLQKGASSVDVLVEAETEGSRYNVPAGQIVRTLTYLGDVTFSNAEDWIVREGSDTEDDESARARTLRSWSELAQRATEDTFIDAAESVPGVLFAQADCNHPRGQGTVDVIVTGTAGEATEGLLAAVREAVDKIAGPYDNILVKSSVTVSQNISVTVTTDTADTDEAVENRVKAILTELLAVRRSRKLNELTLSDINHAIRSGYSGATNAAVSEPEADVKLGKDKVITLGDVSVTVERE</sequence>
<dbReference type="InterPro" id="IPR006949">
    <property type="entry name" value="Barrel_Baseplate_J-like"/>
</dbReference>
<dbReference type="PANTHER" id="PTHR37829">
    <property type="entry name" value="PHAGE-LIKE ELEMENT PBSX PROTEIN XKDT"/>
    <property type="match status" value="1"/>
</dbReference>
<reference evidence="3 4" key="1">
    <citation type="submission" date="2017-12" db="EMBL/GenBank/DDBJ databases">
        <title>Phages infecting Faecalibacterium prausnitzii belong to novel viral genera that help decipher intestinal viromes.</title>
        <authorList>
            <person name="Petit M.-A."/>
            <person name="De Paepe M."/>
            <person name="Benevides L."/>
            <person name="Langella P."/>
        </authorList>
    </citation>
    <scope>NUCLEOTIDE SEQUENCE [LARGE SCALE GENOMIC DNA]</scope>
</reference>
<evidence type="ECO:0000259" key="2">
    <source>
        <dbReference type="Pfam" id="PF26079"/>
    </source>
</evidence>
<feature type="domain" description="Baseplate protein J-like barrel" evidence="1">
    <location>
        <begin position="104"/>
        <end position="184"/>
    </location>
</feature>
<organism evidence="3 4">
    <name type="scientific">Faecalibacterium phage FP_Mushu</name>
    <dbReference type="NCBI Taxonomy" id="2070185"/>
    <lineage>
        <taxon>Viruses</taxon>
        <taxon>Duplodnaviria</taxon>
        <taxon>Heunggongvirae</taxon>
        <taxon>Uroviricota</taxon>
        <taxon>Caudoviricetes</taxon>
        <taxon>Mushuvirus</taxon>
        <taxon>Mushuvirus mushu</taxon>
    </lineage>
</organism>
<dbReference type="InterPro" id="IPR052399">
    <property type="entry name" value="Phage_Baseplate_Assmbl_Protein"/>
</dbReference>
<evidence type="ECO:0000259" key="1">
    <source>
        <dbReference type="Pfam" id="PF04865"/>
    </source>
</evidence>
<dbReference type="EMBL" id="MG711460">
    <property type="protein sequence ID" value="AUV61557.1"/>
    <property type="molecule type" value="Genomic_DNA"/>
</dbReference>
<dbReference type="Proteomes" id="UP000241370">
    <property type="component" value="Segment"/>
</dbReference>
<feature type="domain" description="Baseplate J-like C-terminal" evidence="2">
    <location>
        <begin position="289"/>
        <end position="372"/>
    </location>
</feature>
<dbReference type="RefSeq" id="YP_009797343.1">
    <property type="nucleotide sequence ID" value="NC_047913.1"/>
</dbReference>
<evidence type="ECO:0000313" key="4">
    <source>
        <dbReference type="Proteomes" id="UP000241370"/>
    </source>
</evidence>
<dbReference type="Pfam" id="PF26079">
    <property type="entry name" value="Baseplate_J_C"/>
    <property type="match status" value="1"/>
</dbReference>
<dbReference type="GeneID" id="54987756"/>
<name>A0A2K9VGW9_9CAUD</name>